<feature type="region of interest" description="Disordered" evidence="8">
    <location>
        <begin position="554"/>
        <end position="693"/>
    </location>
</feature>
<evidence type="ECO:0000313" key="11">
    <source>
        <dbReference type="Proteomes" id="UP001373714"/>
    </source>
</evidence>
<dbReference type="CDD" id="cd13170">
    <property type="entry name" value="RanBD_NUP50"/>
    <property type="match status" value="1"/>
</dbReference>
<name>A0AAV9UE11_9PEZI</name>
<dbReference type="PROSITE" id="PS50196">
    <property type="entry name" value="RANBD1"/>
    <property type="match status" value="1"/>
</dbReference>
<feature type="region of interest" description="Disordered" evidence="8">
    <location>
        <begin position="1"/>
        <end position="179"/>
    </location>
</feature>
<evidence type="ECO:0000256" key="7">
    <source>
        <dbReference type="ARBA" id="ARBA00023242"/>
    </source>
</evidence>
<accession>A0AAV9UE11</accession>
<feature type="compositionally biased region" description="Low complexity" evidence="8">
    <location>
        <begin position="582"/>
        <end position="598"/>
    </location>
</feature>
<feature type="compositionally biased region" description="Low complexity" evidence="8">
    <location>
        <begin position="232"/>
        <end position="241"/>
    </location>
</feature>
<keyword evidence="11" id="KW-1185">Reference proteome</keyword>
<evidence type="ECO:0000256" key="2">
    <source>
        <dbReference type="ARBA" id="ARBA00022448"/>
    </source>
</evidence>
<dbReference type="InterPro" id="IPR053074">
    <property type="entry name" value="NPC_Nucleoporin"/>
</dbReference>
<feature type="compositionally biased region" description="Low complexity" evidence="8">
    <location>
        <begin position="134"/>
        <end position="150"/>
    </location>
</feature>
<feature type="compositionally biased region" description="Low complexity" evidence="8">
    <location>
        <begin position="170"/>
        <end position="179"/>
    </location>
</feature>
<evidence type="ECO:0000256" key="3">
    <source>
        <dbReference type="ARBA" id="ARBA00022816"/>
    </source>
</evidence>
<dbReference type="GO" id="GO:0051028">
    <property type="term" value="P:mRNA transport"/>
    <property type="evidence" value="ECO:0007669"/>
    <property type="project" value="UniProtKB-KW"/>
</dbReference>
<feature type="compositionally biased region" description="Polar residues" evidence="8">
    <location>
        <begin position="748"/>
        <end position="768"/>
    </location>
</feature>
<feature type="compositionally biased region" description="Polar residues" evidence="8">
    <location>
        <begin position="319"/>
        <end position="335"/>
    </location>
</feature>
<feature type="region of interest" description="Disordered" evidence="8">
    <location>
        <begin position="811"/>
        <end position="873"/>
    </location>
</feature>
<evidence type="ECO:0000256" key="5">
    <source>
        <dbReference type="ARBA" id="ARBA00023010"/>
    </source>
</evidence>
<dbReference type="GO" id="GO:0015031">
    <property type="term" value="P:protein transport"/>
    <property type="evidence" value="ECO:0007669"/>
    <property type="project" value="UniProtKB-KW"/>
</dbReference>
<evidence type="ECO:0000259" key="9">
    <source>
        <dbReference type="PROSITE" id="PS50196"/>
    </source>
</evidence>
<evidence type="ECO:0000256" key="4">
    <source>
        <dbReference type="ARBA" id="ARBA00022927"/>
    </source>
</evidence>
<sequence length="977" mass="101769">MAKRGATEQITKDTWERDEDDGGRDRSEEPAEVASQAVLAKRKILKPKSRVGGVTAAATAPNPSPAPSGLFNFGQPASSSTSTSSLFGQQTTNISTPSKNIFGQAAPLSSTPTGNPFVSSNQSQKPLFSNLFGAPETPSEPQSAASEAAQVKGSVSQTLSTVFGSPTPQPAATTPKPSAFVFGAPASQALKPGPSIFSTSASGSNGTAAGPREGLFGFATQNPQDLPGGAQPPSAATPAVTPVKPSLFNLFGDNNTVPTSTSTFGAQSHPQISDFIPKEKETNEKTSFGQGNGLFAPNGSQANSKSPFSVSQAEAARPISTSDPFKTIGGTTTEPSGIKDALGNVKAGKRSLHDPESLTPPPGVGVTKLDMPAFNWLYQVKSLNSEFQERVQEALQKDPFTDLTSFIGFYNERLTRFDSAKLSQQDQVHGKADTSNDTYIQNPDGALATPSKASKMFESALGQSDSRPTNPIQKETSSTADARPFSGSVFQPKPSGLFSQPPINANISSSPAESIFSGATAKSTGLFGTTATSVSSNDTKAAPLFQFGIQNKAPVNIFDPTPPKDSDNAGPKLFPSNSLWTSKPNSAVASNASSPGSVLASGTAGLKDSDAGGWSNPFTQDNPLFLPGAEDDDDDDDDDHDEGEGEVDENEADEENEPEENIPELSAAPKSEPTSIFGAQPSSSNSLFGRVTSAPTPNFGQAIGHKTGAIGLFGSTTGANDRQTWTPDKGIKFGVTTDSNGSTNSGSAPAQSLFGSQTQNPTSGSLFGTTNNIPTFNFAPTANSKSIFSNPQSKPTVPSVLFGGPSGGGLAPPVAAFGGPSPAPSEISTPGEAPIKEGGEDENDPSDEAGQQGGNTKDLSGKGPGEEDEDEVFETRSSIYNLNNGSYVKIGIGRLRVLKNRLSGRSRVVVKVETGKVLMNVGLRKELDYTKVSDSEAKGKVVKIIEFLPEGKSRVWVMKVGTVELAQKLRKTFEENK</sequence>
<dbReference type="Gene3D" id="2.30.29.30">
    <property type="entry name" value="Pleckstrin-homology domain (PH domain)/Phosphotyrosine-binding domain (PTB)"/>
    <property type="match status" value="1"/>
</dbReference>
<comment type="caution">
    <text evidence="10">The sequence shown here is derived from an EMBL/GenBank/DDBJ whole genome shotgun (WGS) entry which is preliminary data.</text>
</comment>
<keyword evidence="5" id="KW-0811">Translocation</keyword>
<evidence type="ECO:0000256" key="6">
    <source>
        <dbReference type="ARBA" id="ARBA00023132"/>
    </source>
</evidence>
<dbReference type="Pfam" id="PF00638">
    <property type="entry name" value="Ran_BP1"/>
    <property type="match status" value="1"/>
</dbReference>
<reference evidence="10 11" key="1">
    <citation type="submission" date="2019-10" db="EMBL/GenBank/DDBJ databases">
        <authorList>
            <person name="Palmer J.M."/>
        </authorList>
    </citation>
    <scope>NUCLEOTIDE SEQUENCE [LARGE SCALE GENOMIC DNA]</scope>
    <source>
        <strain evidence="10 11">TWF730</strain>
    </source>
</reference>
<dbReference type="InterPro" id="IPR011993">
    <property type="entry name" value="PH-like_dom_sf"/>
</dbReference>
<feature type="region of interest" description="Disordered" evidence="8">
    <location>
        <begin position="193"/>
        <end position="241"/>
    </location>
</feature>
<feature type="region of interest" description="Disordered" evidence="8">
    <location>
        <begin position="733"/>
        <end position="768"/>
    </location>
</feature>
<keyword evidence="6" id="KW-0906">Nuclear pore complex</keyword>
<keyword evidence="2" id="KW-0813">Transport</keyword>
<gene>
    <name evidence="10" type="ORF">TWF730_002222</name>
</gene>
<feature type="region of interest" description="Disordered" evidence="8">
    <location>
        <begin position="421"/>
        <end position="496"/>
    </location>
</feature>
<feature type="compositionally biased region" description="Polar residues" evidence="8">
    <location>
        <begin position="680"/>
        <end position="693"/>
    </location>
</feature>
<dbReference type="Pfam" id="PF08911">
    <property type="entry name" value="NUP50"/>
    <property type="match status" value="1"/>
</dbReference>
<dbReference type="Pfam" id="PF13634">
    <property type="entry name" value="Nucleoporin_FG"/>
    <property type="match status" value="4"/>
</dbReference>
<dbReference type="PANTHER" id="PTHR38697:SF1">
    <property type="entry name" value="NUCLEAR PORE COMPLEX PROTEIN SIMILAR TO S. CEREVISIAE NUP2 (EUROFUNG)"/>
    <property type="match status" value="1"/>
</dbReference>
<dbReference type="Proteomes" id="UP001373714">
    <property type="component" value="Unassembled WGS sequence"/>
</dbReference>
<proteinExistence type="predicted"/>
<feature type="compositionally biased region" description="Polar residues" evidence="8">
    <location>
        <begin position="86"/>
        <end position="127"/>
    </location>
</feature>
<dbReference type="PANTHER" id="PTHR38697">
    <property type="entry name" value="NUCLEAR PORE COMPLEX PROTEIN SIMILAR TO S. CEREVISIAE NUP2 (EUROFUNG)"/>
    <property type="match status" value="1"/>
</dbReference>
<dbReference type="SUPFAM" id="SSF50729">
    <property type="entry name" value="PH domain-like"/>
    <property type="match status" value="1"/>
</dbReference>
<feature type="compositionally biased region" description="Low complexity" evidence="8">
    <location>
        <begin position="198"/>
        <end position="210"/>
    </location>
</feature>
<feature type="region of interest" description="Disordered" evidence="8">
    <location>
        <begin position="280"/>
        <end position="339"/>
    </location>
</feature>
<protein>
    <recommendedName>
        <fullName evidence="9">RanBD1 domain-containing protein</fullName>
    </recommendedName>
</protein>
<feature type="compositionally biased region" description="Low complexity" evidence="8">
    <location>
        <begin position="736"/>
        <end position="747"/>
    </location>
</feature>
<dbReference type="GO" id="GO:0005643">
    <property type="term" value="C:nuclear pore"/>
    <property type="evidence" value="ECO:0007669"/>
    <property type="project" value="UniProtKB-SubCell"/>
</dbReference>
<dbReference type="InterPro" id="IPR025574">
    <property type="entry name" value="Nucleoporin_FG_rpt"/>
</dbReference>
<keyword evidence="3" id="KW-0509">mRNA transport</keyword>
<dbReference type="AlphaFoldDB" id="A0AAV9UE11"/>
<keyword evidence="4" id="KW-0653">Protein transport</keyword>
<dbReference type="InterPro" id="IPR015007">
    <property type="entry name" value="NUP2/50/61"/>
</dbReference>
<dbReference type="InterPro" id="IPR000156">
    <property type="entry name" value="Ran_bind_dom"/>
</dbReference>
<feature type="compositionally biased region" description="Acidic residues" evidence="8">
    <location>
        <begin position="629"/>
        <end position="662"/>
    </location>
</feature>
<evidence type="ECO:0000256" key="1">
    <source>
        <dbReference type="ARBA" id="ARBA00004567"/>
    </source>
</evidence>
<feature type="compositionally biased region" description="Polar residues" evidence="8">
    <location>
        <begin position="153"/>
        <end position="164"/>
    </location>
</feature>
<keyword evidence="7" id="KW-0539">Nucleus</keyword>
<feature type="compositionally biased region" description="Polar residues" evidence="8">
    <location>
        <begin position="298"/>
        <end position="312"/>
    </location>
</feature>
<dbReference type="SMART" id="SM00160">
    <property type="entry name" value="RanBD"/>
    <property type="match status" value="1"/>
</dbReference>
<evidence type="ECO:0000313" key="10">
    <source>
        <dbReference type="EMBL" id="KAK6340471.1"/>
    </source>
</evidence>
<evidence type="ECO:0000256" key="8">
    <source>
        <dbReference type="SAM" id="MobiDB-lite"/>
    </source>
</evidence>
<feature type="compositionally biased region" description="Polar residues" evidence="8">
    <location>
        <begin position="461"/>
        <end position="480"/>
    </location>
</feature>
<comment type="subcellular location">
    <subcellularLocation>
        <location evidence="1">Nucleus</location>
        <location evidence="1">Nuclear pore complex</location>
    </subcellularLocation>
</comment>
<feature type="domain" description="RanBD1" evidence="9">
    <location>
        <begin position="865"/>
        <end position="977"/>
    </location>
</feature>
<feature type="compositionally biased region" description="Basic residues" evidence="8">
    <location>
        <begin position="40"/>
        <end position="49"/>
    </location>
</feature>
<dbReference type="EMBL" id="JAVHNS010000011">
    <property type="protein sequence ID" value="KAK6340471.1"/>
    <property type="molecule type" value="Genomic_DNA"/>
</dbReference>
<organism evidence="10 11">
    <name type="scientific">Orbilia blumenaviensis</name>
    <dbReference type="NCBI Taxonomy" id="1796055"/>
    <lineage>
        <taxon>Eukaryota</taxon>
        <taxon>Fungi</taxon>
        <taxon>Dikarya</taxon>
        <taxon>Ascomycota</taxon>
        <taxon>Pezizomycotina</taxon>
        <taxon>Orbiliomycetes</taxon>
        <taxon>Orbiliales</taxon>
        <taxon>Orbiliaceae</taxon>
        <taxon>Orbilia</taxon>
    </lineage>
</organism>